<sequence>MSSDFGEHVGEHAGRTYQFRSGGAFRAINNCATDKVVVQIATWTLTVIAAKHQIELKLRLVVSAAIALFTKGKLYRLTIQADAKTNSGWVVHTYDVEVWLPLVGPWEVRSHKLSN</sequence>
<evidence type="ECO:0000313" key="2">
    <source>
        <dbReference type="EMBL" id="TYK07479.1"/>
    </source>
</evidence>
<dbReference type="EMBL" id="SSTE01023315">
    <property type="protein sequence ID" value="KAA0025184.1"/>
    <property type="molecule type" value="Genomic_DNA"/>
</dbReference>
<gene>
    <name evidence="2" type="ORF">E5676_scaffold202G002130</name>
    <name evidence="1" type="ORF">E6C27_scaffold541G00270</name>
</gene>
<proteinExistence type="predicted"/>
<dbReference type="Proteomes" id="UP000321947">
    <property type="component" value="Unassembled WGS sequence"/>
</dbReference>
<accession>A0A5A7SHS8</accession>
<evidence type="ECO:0000313" key="4">
    <source>
        <dbReference type="Proteomes" id="UP000321947"/>
    </source>
</evidence>
<dbReference type="Gene3D" id="3.10.450.10">
    <property type="match status" value="1"/>
</dbReference>
<organism evidence="1 3">
    <name type="scientific">Cucumis melo var. makuwa</name>
    <name type="common">Oriental melon</name>
    <dbReference type="NCBI Taxonomy" id="1194695"/>
    <lineage>
        <taxon>Eukaryota</taxon>
        <taxon>Viridiplantae</taxon>
        <taxon>Streptophyta</taxon>
        <taxon>Embryophyta</taxon>
        <taxon>Tracheophyta</taxon>
        <taxon>Spermatophyta</taxon>
        <taxon>Magnoliopsida</taxon>
        <taxon>eudicotyledons</taxon>
        <taxon>Gunneridae</taxon>
        <taxon>Pentapetalae</taxon>
        <taxon>rosids</taxon>
        <taxon>fabids</taxon>
        <taxon>Cucurbitales</taxon>
        <taxon>Cucurbitaceae</taxon>
        <taxon>Benincaseae</taxon>
        <taxon>Cucumis</taxon>
    </lineage>
</organism>
<dbReference type="AlphaFoldDB" id="A0A5A7SHS8"/>
<protein>
    <submittedName>
        <fullName evidence="1">Iron-sulfur binding oxidoreductase</fullName>
    </submittedName>
</protein>
<evidence type="ECO:0000313" key="1">
    <source>
        <dbReference type="EMBL" id="KAA0025184.1"/>
    </source>
</evidence>
<comment type="caution">
    <text evidence="1">The sequence shown here is derived from an EMBL/GenBank/DDBJ whole genome shotgun (WGS) entry which is preliminary data.</text>
</comment>
<reference evidence="3 4" key="1">
    <citation type="submission" date="2019-08" db="EMBL/GenBank/DDBJ databases">
        <title>Draft genome sequences of two oriental melons (Cucumis melo L. var makuwa).</title>
        <authorList>
            <person name="Kwon S.-Y."/>
        </authorList>
    </citation>
    <scope>NUCLEOTIDE SEQUENCE [LARGE SCALE GENOMIC DNA]</scope>
    <source>
        <strain evidence="4">cv. Chang Bougi</strain>
        <strain evidence="3">cv. SW 3</strain>
        <tissue evidence="1">Leaf</tissue>
    </source>
</reference>
<evidence type="ECO:0000313" key="3">
    <source>
        <dbReference type="Proteomes" id="UP000321393"/>
    </source>
</evidence>
<dbReference type="Proteomes" id="UP000321393">
    <property type="component" value="Unassembled WGS sequence"/>
</dbReference>
<name>A0A5A7SHS8_CUCMM</name>
<dbReference type="EMBL" id="SSTD01013307">
    <property type="protein sequence ID" value="TYK07479.1"/>
    <property type="molecule type" value="Genomic_DNA"/>
</dbReference>